<protein>
    <submittedName>
        <fullName evidence="1">Uncharacterized protein</fullName>
    </submittedName>
</protein>
<comment type="caution">
    <text evidence="1">The sequence shown here is derived from an EMBL/GenBank/DDBJ whole genome shotgun (WGS) entry which is preliminary data.</text>
</comment>
<keyword evidence="2" id="KW-1185">Reference proteome</keyword>
<dbReference type="Proteomes" id="UP001497623">
    <property type="component" value="Unassembled WGS sequence"/>
</dbReference>
<feature type="non-terminal residue" evidence="1">
    <location>
        <position position="121"/>
    </location>
</feature>
<dbReference type="AlphaFoldDB" id="A0AAV2RNI3"/>
<reference evidence="1 2" key="1">
    <citation type="submission" date="2024-05" db="EMBL/GenBank/DDBJ databases">
        <authorList>
            <person name="Wallberg A."/>
        </authorList>
    </citation>
    <scope>NUCLEOTIDE SEQUENCE [LARGE SCALE GENOMIC DNA]</scope>
</reference>
<sequence length="121" mass="13822">DGADNIEEISSGFIHHLDLSIEVDLKERWDWAISIEVGEHIPPEREDVFIDNIAKHACKGIVLSWAVPGQQGNGHINNRYNSHIIEQLKKRGFHHGLAEQTFLRKYLSFAHLLNTIMVFIA</sequence>
<evidence type="ECO:0000313" key="1">
    <source>
        <dbReference type="EMBL" id="CAL4133736.1"/>
    </source>
</evidence>
<dbReference type="EMBL" id="CAXKWB010028509">
    <property type="protein sequence ID" value="CAL4133736.1"/>
    <property type="molecule type" value="Genomic_DNA"/>
</dbReference>
<gene>
    <name evidence="1" type="ORF">MNOR_LOCUS27302</name>
</gene>
<feature type="non-terminal residue" evidence="1">
    <location>
        <position position="1"/>
    </location>
</feature>
<accession>A0AAV2RNI3</accession>
<evidence type="ECO:0000313" key="2">
    <source>
        <dbReference type="Proteomes" id="UP001497623"/>
    </source>
</evidence>
<name>A0AAV2RNI3_MEGNR</name>
<organism evidence="1 2">
    <name type="scientific">Meganyctiphanes norvegica</name>
    <name type="common">Northern krill</name>
    <name type="synonym">Thysanopoda norvegica</name>
    <dbReference type="NCBI Taxonomy" id="48144"/>
    <lineage>
        <taxon>Eukaryota</taxon>
        <taxon>Metazoa</taxon>
        <taxon>Ecdysozoa</taxon>
        <taxon>Arthropoda</taxon>
        <taxon>Crustacea</taxon>
        <taxon>Multicrustacea</taxon>
        <taxon>Malacostraca</taxon>
        <taxon>Eumalacostraca</taxon>
        <taxon>Eucarida</taxon>
        <taxon>Euphausiacea</taxon>
        <taxon>Euphausiidae</taxon>
        <taxon>Meganyctiphanes</taxon>
    </lineage>
</organism>
<proteinExistence type="predicted"/>